<evidence type="ECO:0000256" key="4">
    <source>
        <dbReference type="ARBA" id="ARBA00023136"/>
    </source>
</evidence>
<dbReference type="EMBL" id="RCZP01000043">
    <property type="protein sequence ID" value="TPG45997.1"/>
    <property type="molecule type" value="Genomic_DNA"/>
</dbReference>
<gene>
    <name evidence="6" type="ORF">EAH89_25580</name>
</gene>
<sequence length="105" mass="12177">MSGGFAGDTLYLACTRPAMKRGVPMEGYYTNFFGSFFFGLVMSSPFYWLIFLLFHPIMRALANKNPNFFREWRMWLDTKARVIGPCLYALPPQNARKPEDMPSYV</sequence>
<proteinExistence type="predicted"/>
<keyword evidence="3 5" id="KW-1133">Transmembrane helix</keyword>
<dbReference type="AlphaFoldDB" id="A0A502F9G7"/>
<dbReference type="RefSeq" id="WP_140886560.1">
    <property type="nucleotide sequence ID" value="NZ_RCZP01000043.1"/>
</dbReference>
<comment type="subcellular location">
    <subcellularLocation>
        <location evidence="1">Membrane</location>
    </subcellularLocation>
</comment>
<name>A0A502F9G7_9PROT</name>
<organism evidence="6 7">
    <name type="scientific">Muricoccus nepalensis</name>
    <dbReference type="NCBI Taxonomy" id="1854500"/>
    <lineage>
        <taxon>Bacteria</taxon>
        <taxon>Pseudomonadati</taxon>
        <taxon>Pseudomonadota</taxon>
        <taxon>Alphaproteobacteria</taxon>
        <taxon>Acetobacterales</taxon>
        <taxon>Roseomonadaceae</taxon>
        <taxon>Muricoccus</taxon>
    </lineage>
</organism>
<accession>A0A502F9G7</accession>
<dbReference type="InterPro" id="IPR007792">
    <property type="entry name" value="T4SS_VirB3/TrbD/AvhB"/>
</dbReference>
<comment type="caution">
    <text evidence="6">The sequence shown here is derived from an EMBL/GenBank/DDBJ whole genome shotgun (WGS) entry which is preliminary data.</text>
</comment>
<keyword evidence="7" id="KW-1185">Reference proteome</keyword>
<evidence type="ECO:0000313" key="7">
    <source>
        <dbReference type="Proteomes" id="UP000317078"/>
    </source>
</evidence>
<protein>
    <submittedName>
        <fullName evidence="6">Uncharacterized protein</fullName>
    </submittedName>
</protein>
<evidence type="ECO:0000256" key="5">
    <source>
        <dbReference type="SAM" id="Phobius"/>
    </source>
</evidence>
<dbReference type="GO" id="GO:0016020">
    <property type="term" value="C:membrane"/>
    <property type="evidence" value="ECO:0007669"/>
    <property type="project" value="UniProtKB-SubCell"/>
</dbReference>
<dbReference type="Proteomes" id="UP000317078">
    <property type="component" value="Unassembled WGS sequence"/>
</dbReference>
<reference evidence="6 7" key="1">
    <citation type="journal article" date="2019" name="Environ. Microbiol.">
        <title>Species interactions and distinct microbial communities in high Arctic permafrost affected cryosols are associated with the CH4 and CO2 gas fluxes.</title>
        <authorList>
            <person name="Altshuler I."/>
            <person name="Hamel J."/>
            <person name="Turney S."/>
            <person name="Magnuson E."/>
            <person name="Levesque R."/>
            <person name="Greer C."/>
            <person name="Whyte L.G."/>
        </authorList>
    </citation>
    <scope>NUCLEOTIDE SEQUENCE [LARGE SCALE GENOMIC DNA]</scope>
    <source>
        <strain evidence="6 7">S9.3B</strain>
    </source>
</reference>
<keyword evidence="4 5" id="KW-0472">Membrane</keyword>
<evidence type="ECO:0000313" key="6">
    <source>
        <dbReference type="EMBL" id="TPG45997.1"/>
    </source>
</evidence>
<dbReference type="OrthoDB" id="9799932at2"/>
<evidence type="ECO:0000256" key="3">
    <source>
        <dbReference type="ARBA" id="ARBA00022989"/>
    </source>
</evidence>
<dbReference type="Pfam" id="PF05101">
    <property type="entry name" value="VirB3"/>
    <property type="match status" value="1"/>
</dbReference>
<feature type="transmembrane region" description="Helical" evidence="5">
    <location>
        <begin position="32"/>
        <end position="54"/>
    </location>
</feature>
<keyword evidence="2 5" id="KW-0812">Transmembrane</keyword>
<evidence type="ECO:0000256" key="1">
    <source>
        <dbReference type="ARBA" id="ARBA00004370"/>
    </source>
</evidence>
<evidence type="ECO:0000256" key="2">
    <source>
        <dbReference type="ARBA" id="ARBA00022692"/>
    </source>
</evidence>